<dbReference type="Proteomes" id="UP001165396">
    <property type="component" value="Unassembled WGS sequence"/>
</dbReference>
<dbReference type="EMBL" id="JANKJG010000013">
    <property type="protein sequence ID" value="MCR8827927.1"/>
    <property type="molecule type" value="Genomic_DNA"/>
</dbReference>
<keyword evidence="5" id="KW-0418">Kinase</keyword>
<evidence type="ECO:0000256" key="5">
    <source>
        <dbReference type="ARBA" id="ARBA00022777"/>
    </source>
</evidence>
<dbReference type="PROSITE" id="PS50112">
    <property type="entry name" value="PAS"/>
    <property type="match status" value="1"/>
</dbReference>
<dbReference type="InterPro" id="IPR004358">
    <property type="entry name" value="Sig_transdc_His_kin-like_C"/>
</dbReference>
<dbReference type="Pfam" id="PF08447">
    <property type="entry name" value="PAS_3"/>
    <property type="match status" value="1"/>
</dbReference>
<evidence type="ECO:0000259" key="8">
    <source>
        <dbReference type="PROSITE" id="PS50113"/>
    </source>
</evidence>
<dbReference type="SUPFAM" id="SSF55874">
    <property type="entry name" value="ATPase domain of HSP90 chaperone/DNA topoisomerase II/histidine kinase"/>
    <property type="match status" value="1"/>
</dbReference>
<evidence type="ECO:0000256" key="4">
    <source>
        <dbReference type="ARBA" id="ARBA00022679"/>
    </source>
</evidence>
<dbReference type="PRINTS" id="PR00344">
    <property type="entry name" value="BCTRLSENSOR"/>
</dbReference>
<dbReference type="Pfam" id="PF00989">
    <property type="entry name" value="PAS"/>
    <property type="match status" value="1"/>
</dbReference>
<dbReference type="EC" id="2.7.13.3" evidence="2"/>
<feature type="domain" description="PAC" evidence="8">
    <location>
        <begin position="197"/>
        <end position="250"/>
    </location>
</feature>
<feature type="domain" description="PAC" evidence="8">
    <location>
        <begin position="325"/>
        <end position="377"/>
    </location>
</feature>
<evidence type="ECO:0000259" key="7">
    <source>
        <dbReference type="PROSITE" id="PS50112"/>
    </source>
</evidence>
<evidence type="ECO:0000256" key="2">
    <source>
        <dbReference type="ARBA" id="ARBA00012438"/>
    </source>
</evidence>
<name>A0ABT1Z459_9RHOB</name>
<dbReference type="SMART" id="SM00387">
    <property type="entry name" value="HATPase_c"/>
    <property type="match status" value="1"/>
</dbReference>
<dbReference type="CDD" id="cd00130">
    <property type="entry name" value="PAS"/>
    <property type="match status" value="2"/>
</dbReference>
<evidence type="ECO:0000259" key="6">
    <source>
        <dbReference type="PROSITE" id="PS50109"/>
    </source>
</evidence>
<dbReference type="SUPFAM" id="SSF47384">
    <property type="entry name" value="Homodimeric domain of signal transducing histidine kinase"/>
    <property type="match status" value="1"/>
</dbReference>
<evidence type="ECO:0000256" key="1">
    <source>
        <dbReference type="ARBA" id="ARBA00000085"/>
    </source>
</evidence>
<gene>
    <name evidence="9" type="ORF">NTA49_15405</name>
</gene>
<dbReference type="NCBIfam" id="TIGR00229">
    <property type="entry name" value="sensory_box"/>
    <property type="match status" value="2"/>
</dbReference>
<dbReference type="InterPro" id="IPR013767">
    <property type="entry name" value="PAS_fold"/>
</dbReference>
<keyword evidence="10" id="KW-1185">Reference proteome</keyword>
<dbReference type="InterPro" id="IPR000700">
    <property type="entry name" value="PAS-assoc_C"/>
</dbReference>
<dbReference type="InterPro" id="IPR035965">
    <property type="entry name" value="PAS-like_dom_sf"/>
</dbReference>
<dbReference type="InterPro" id="IPR003661">
    <property type="entry name" value="HisK_dim/P_dom"/>
</dbReference>
<dbReference type="RefSeq" id="WP_258295699.1">
    <property type="nucleotide sequence ID" value="NZ_JANKJG010000013.1"/>
</dbReference>
<keyword evidence="4" id="KW-0808">Transferase</keyword>
<dbReference type="InterPro" id="IPR001610">
    <property type="entry name" value="PAC"/>
</dbReference>
<dbReference type="Pfam" id="PF02518">
    <property type="entry name" value="HATPase_c"/>
    <property type="match status" value="1"/>
</dbReference>
<dbReference type="CDD" id="cd16922">
    <property type="entry name" value="HATPase_EvgS-ArcB-TorS-like"/>
    <property type="match status" value="1"/>
</dbReference>
<dbReference type="Gene3D" id="3.30.450.20">
    <property type="entry name" value="PAS domain"/>
    <property type="match status" value="3"/>
</dbReference>
<dbReference type="Pfam" id="PF00512">
    <property type="entry name" value="HisKA"/>
    <property type="match status" value="1"/>
</dbReference>
<dbReference type="SMART" id="SM00388">
    <property type="entry name" value="HisKA"/>
    <property type="match status" value="1"/>
</dbReference>
<dbReference type="PANTHER" id="PTHR43047">
    <property type="entry name" value="TWO-COMPONENT HISTIDINE PROTEIN KINASE"/>
    <property type="match status" value="1"/>
</dbReference>
<dbReference type="InterPro" id="IPR036890">
    <property type="entry name" value="HATPase_C_sf"/>
</dbReference>
<sequence>MFQSIIQNAPLGVLVVDAPGNVVFCNASAEAMLPWDTARILGARISDILPQLLVSGGKLLIAPTDNEDLAQVIALPSPKGPPRHAEVQLSQLTDETGATLNIATLNEVTSRMHAWQAIKDQEERWNLALQGSQIGVFESDLRTGAGVASDSWYHLLGISNIEGRNSDEEWRARVHPDDLATVEAIDAQCIEGRTEKAEAKFRMKVGDGTWHWMRSILRVTERDEDGNAVRLLGTMIDITPLETALELAKARKAGLEMLIANAPVAMAVLALDGTFLLLNDACYPLLGHPRGRLEQQKFWKLLNAQMLREIKAEVDNLIQGKTDTCKIEQRYIKPDGDAVDIVIRISLIRRDEAEETRLIVQMVDITENKRLDALKDDFVATVSHELRTPLASVYGALSLLAGAMGDNASEQARKLLSMAQRNSTRLIEVVDDLLDFQKLTTGHFSIELAKVDIRELVRQVSTDNELFAKKFDVCLALQLPDHEVFVKADALRLRQVVTNLLSNAAKFSPTGGRVLVRITNTEHCCTVCVSDNGRGISSEFGERIFRPFSQQSEHLTRDREGSGLGLAISKGLVERMSGEIGYTSEPNVETTFWIRLPLWRQD</sequence>
<dbReference type="SMART" id="SM00091">
    <property type="entry name" value="PAS"/>
    <property type="match status" value="3"/>
</dbReference>
<organism evidence="9 10">
    <name type="scientific">Pseudosulfitobacter koreensis</name>
    <dbReference type="NCBI Taxonomy" id="2968472"/>
    <lineage>
        <taxon>Bacteria</taxon>
        <taxon>Pseudomonadati</taxon>
        <taxon>Pseudomonadota</taxon>
        <taxon>Alphaproteobacteria</taxon>
        <taxon>Rhodobacterales</taxon>
        <taxon>Roseobacteraceae</taxon>
        <taxon>Pseudosulfitobacter</taxon>
    </lineage>
</organism>
<dbReference type="InterPro" id="IPR003594">
    <property type="entry name" value="HATPase_dom"/>
</dbReference>
<comment type="caution">
    <text evidence="9">The sequence shown here is derived from an EMBL/GenBank/DDBJ whole genome shotgun (WGS) entry which is preliminary data.</text>
</comment>
<dbReference type="Gene3D" id="3.30.565.10">
    <property type="entry name" value="Histidine kinase-like ATPase, C-terminal domain"/>
    <property type="match status" value="1"/>
</dbReference>
<proteinExistence type="predicted"/>
<dbReference type="SMART" id="SM00086">
    <property type="entry name" value="PAC"/>
    <property type="match status" value="2"/>
</dbReference>
<dbReference type="PANTHER" id="PTHR43047:SF72">
    <property type="entry name" value="OSMOSENSING HISTIDINE PROTEIN KINASE SLN1"/>
    <property type="match status" value="1"/>
</dbReference>
<dbReference type="Pfam" id="PF13426">
    <property type="entry name" value="PAS_9"/>
    <property type="match status" value="1"/>
</dbReference>
<evidence type="ECO:0000313" key="9">
    <source>
        <dbReference type="EMBL" id="MCR8827927.1"/>
    </source>
</evidence>
<dbReference type="InterPro" id="IPR036097">
    <property type="entry name" value="HisK_dim/P_sf"/>
</dbReference>
<dbReference type="SUPFAM" id="SSF55785">
    <property type="entry name" value="PYP-like sensor domain (PAS domain)"/>
    <property type="match status" value="3"/>
</dbReference>
<dbReference type="InterPro" id="IPR000014">
    <property type="entry name" value="PAS"/>
</dbReference>
<reference evidence="9" key="1">
    <citation type="submission" date="2022-07" db="EMBL/GenBank/DDBJ databases">
        <title>Pseudosulfitobacter sp. strain AP-MA-4, whole genome sequence.</title>
        <authorList>
            <person name="Jiang Y."/>
        </authorList>
    </citation>
    <scope>NUCLEOTIDE SEQUENCE</scope>
    <source>
        <strain evidence="9">AP-MA-4</strain>
    </source>
</reference>
<dbReference type="PROSITE" id="PS50109">
    <property type="entry name" value="HIS_KIN"/>
    <property type="match status" value="1"/>
</dbReference>
<dbReference type="InterPro" id="IPR005467">
    <property type="entry name" value="His_kinase_dom"/>
</dbReference>
<dbReference type="InterPro" id="IPR013655">
    <property type="entry name" value="PAS_fold_3"/>
</dbReference>
<dbReference type="Gene3D" id="1.10.287.130">
    <property type="match status" value="1"/>
</dbReference>
<protein>
    <recommendedName>
        <fullName evidence="2">histidine kinase</fullName>
        <ecNumber evidence="2">2.7.13.3</ecNumber>
    </recommendedName>
</protein>
<dbReference type="CDD" id="cd00082">
    <property type="entry name" value="HisKA"/>
    <property type="match status" value="1"/>
</dbReference>
<evidence type="ECO:0000256" key="3">
    <source>
        <dbReference type="ARBA" id="ARBA00022553"/>
    </source>
</evidence>
<keyword evidence="3" id="KW-0597">Phosphoprotein</keyword>
<comment type="catalytic activity">
    <reaction evidence="1">
        <text>ATP + protein L-histidine = ADP + protein N-phospho-L-histidine.</text>
        <dbReference type="EC" id="2.7.13.3"/>
    </reaction>
</comment>
<evidence type="ECO:0000313" key="10">
    <source>
        <dbReference type="Proteomes" id="UP001165396"/>
    </source>
</evidence>
<accession>A0ABT1Z459</accession>
<dbReference type="PROSITE" id="PS50113">
    <property type="entry name" value="PAC"/>
    <property type="match status" value="2"/>
</dbReference>
<feature type="domain" description="Histidine kinase" evidence="6">
    <location>
        <begin position="381"/>
        <end position="600"/>
    </location>
</feature>
<feature type="domain" description="PAS" evidence="7">
    <location>
        <begin position="1"/>
        <end position="42"/>
    </location>
</feature>